<proteinExistence type="predicted"/>
<dbReference type="GO" id="GO:0000271">
    <property type="term" value="P:polysaccharide biosynthetic process"/>
    <property type="evidence" value="ECO:0007669"/>
    <property type="project" value="TreeGrafter"/>
</dbReference>
<dbReference type="PANTHER" id="PTHR23028:SF131">
    <property type="entry name" value="BLR2367 PROTEIN"/>
    <property type="match status" value="1"/>
</dbReference>
<feature type="transmembrane region" description="Helical" evidence="1">
    <location>
        <begin position="12"/>
        <end position="33"/>
    </location>
</feature>
<organism evidence="3 4">
    <name type="scientific">Nocardioides marinus</name>
    <dbReference type="NCBI Taxonomy" id="374514"/>
    <lineage>
        <taxon>Bacteria</taxon>
        <taxon>Bacillati</taxon>
        <taxon>Actinomycetota</taxon>
        <taxon>Actinomycetes</taxon>
        <taxon>Propionibacteriales</taxon>
        <taxon>Nocardioidaceae</taxon>
        <taxon>Nocardioides</taxon>
    </lineage>
</organism>
<dbReference type="AlphaFoldDB" id="A0A7Y9YE94"/>
<keyword evidence="1" id="KW-1133">Transmembrane helix</keyword>
<dbReference type="InterPro" id="IPR002656">
    <property type="entry name" value="Acyl_transf_3_dom"/>
</dbReference>
<gene>
    <name evidence="3" type="ORF">BKA05_002135</name>
</gene>
<keyword evidence="1" id="KW-0812">Transmembrane</keyword>
<protein>
    <submittedName>
        <fullName evidence="3">Peptidoglycan/LPS O-acetylase OafA/YrhL</fullName>
    </submittedName>
</protein>
<reference evidence="3 4" key="1">
    <citation type="submission" date="2020-07" db="EMBL/GenBank/DDBJ databases">
        <title>Sequencing the genomes of 1000 actinobacteria strains.</title>
        <authorList>
            <person name="Klenk H.-P."/>
        </authorList>
    </citation>
    <scope>NUCLEOTIDE SEQUENCE [LARGE SCALE GENOMIC DNA]</scope>
    <source>
        <strain evidence="3 4">DSM 18248</strain>
    </source>
</reference>
<dbReference type="RefSeq" id="WP_179531430.1">
    <property type="nucleotide sequence ID" value="NZ_BAAAPP010000005.1"/>
</dbReference>
<feature type="transmembrane region" description="Helical" evidence="1">
    <location>
        <begin position="39"/>
        <end position="58"/>
    </location>
</feature>
<feature type="transmembrane region" description="Helical" evidence="1">
    <location>
        <begin position="217"/>
        <end position="234"/>
    </location>
</feature>
<feature type="transmembrane region" description="Helical" evidence="1">
    <location>
        <begin position="272"/>
        <end position="293"/>
    </location>
</feature>
<keyword evidence="4" id="KW-1185">Reference proteome</keyword>
<feature type="domain" description="Acyltransferase 3" evidence="2">
    <location>
        <begin position="15"/>
        <end position="330"/>
    </location>
</feature>
<evidence type="ECO:0000256" key="1">
    <source>
        <dbReference type="SAM" id="Phobius"/>
    </source>
</evidence>
<feature type="transmembrane region" description="Helical" evidence="1">
    <location>
        <begin position="188"/>
        <end position="205"/>
    </location>
</feature>
<dbReference type="Pfam" id="PF01757">
    <property type="entry name" value="Acyl_transf_3"/>
    <property type="match status" value="1"/>
</dbReference>
<feature type="transmembrane region" description="Helical" evidence="1">
    <location>
        <begin position="79"/>
        <end position="97"/>
    </location>
</feature>
<feature type="transmembrane region" description="Helical" evidence="1">
    <location>
        <begin position="240"/>
        <end position="260"/>
    </location>
</feature>
<accession>A0A7Y9YE94</accession>
<sequence>MAPSDPVRQRPALPSLTGLRFVAAAAVVLHHTVGWQTPVAGLGYLGVSFFFVLSGFVLTWAGSMRCGARSFWRHRFARIYPLHLVVLVLVLTLPASTPDDTGDVLQHLLLVQAWSPGAAISVNPVSWSLSAEAFFYLLFPLLLPVLDRMSTAGLVRASVLLWLIQAELAVLVLGTVPRGHFLTYDLPLFRLPEFVIGAAAALLMARGYSPLTTARRAWFTTAALGWAVLMGVQVSTTTGMPWSIAASLSLPSTVGAICWAAARDADGRSPRVLASAAAQRLGAWSFAVYLVHWPLLDLLARALGRAEVGGLDWWWTPIVLAASTALAAAAHHWIERPAGQWVRRAGRRHRTTSTAFVEPVSS</sequence>
<name>A0A7Y9YE94_9ACTN</name>
<dbReference type="PANTHER" id="PTHR23028">
    <property type="entry name" value="ACETYLTRANSFERASE"/>
    <property type="match status" value="1"/>
</dbReference>
<evidence type="ECO:0000313" key="3">
    <source>
        <dbReference type="EMBL" id="NYI10620.1"/>
    </source>
</evidence>
<evidence type="ECO:0000313" key="4">
    <source>
        <dbReference type="Proteomes" id="UP000537326"/>
    </source>
</evidence>
<dbReference type="EMBL" id="JACBZI010000001">
    <property type="protein sequence ID" value="NYI10620.1"/>
    <property type="molecule type" value="Genomic_DNA"/>
</dbReference>
<comment type="caution">
    <text evidence="3">The sequence shown here is derived from an EMBL/GenBank/DDBJ whole genome shotgun (WGS) entry which is preliminary data.</text>
</comment>
<feature type="transmembrane region" description="Helical" evidence="1">
    <location>
        <begin position="154"/>
        <end position="176"/>
    </location>
</feature>
<evidence type="ECO:0000259" key="2">
    <source>
        <dbReference type="Pfam" id="PF01757"/>
    </source>
</evidence>
<keyword evidence="1" id="KW-0472">Membrane</keyword>
<feature type="transmembrane region" description="Helical" evidence="1">
    <location>
        <begin position="313"/>
        <end position="334"/>
    </location>
</feature>
<dbReference type="Proteomes" id="UP000537326">
    <property type="component" value="Unassembled WGS sequence"/>
</dbReference>
<dbReference type="InterPro" id="IPR050879">
    <property type="entry name" value="Acyltransferase_3"/>
</dbReference>
<dbReference type="GO" id="GO:0016020">
    <property type="term" value="C:membrane"/>
    <property type="evidence" value="ECO:0007669"/>
    <property type="project" value="TreeGrafter"/>
</dbReference>
<dbReference type="GO" id="GO:0016747">
    <property type="term" value="F:acyltransferase activity, transferring groups other than amino-acyl groups"/>
    <property type="evidence" value="ECO:0007669"/>
    <property type="project" value="InterPro"/>
</dbReference>
<feature type="transmembrane region" description="Helical" evidence="1">
    <location>
        <begin position="117"/>
        <end position="142"/>
    </location>
</feature>